<protein>
    <submittedName>
        <fullName evidence="4">TetR/AcrR family transcriptional regulator</fullName>
    </submittedName>
</protein>
<dbReference type="Proteomes" id="UP000279446">
    <property type="component" value="Unassembled WGS sequence"/>
</dbReference>
<keyword evidence="1 2" id="KW-0238">DNA-binding</keyword>
<accession>A0A3S1DV02</accession>
<evidence type="ECO:0000313" key="5">
    <source>
        <dbReference type="Proteomes" id="UP000279446"/>
    </source>
</evidence>
<proteinExistence type="predicted"/>
<dbReference type="AlphaFoldDB" id="A0A3S1DV02"/>
<organism evidence="4 5">
    <name type="scientific">Paenibacillus anaericanus</name>
    <dbReference type="NCBI Taxonomy" id="170367"/>
    <lineage>
        <taxon>Bacteria</taxon>
        <taxon>Bacillati</taxon>
        <taxon>Bacillota</taxon>
        <taxon>Bacilli</taxon>
        <taxon>Bacillales</taxon>
        <taxon>Paenibacillaceae</taxon>
        <taxon>Paenibacillus</taxon>
    </lineage>
</organism>
<dbReference type="PRINTS" id="PR00455">
    <property type="entry name" value="HTHTETR"/>
</dbReference>
<dbReference type="InterPro" id="IPR001647">
    <property type="entry name" value="HTH_TetR"/>
</dbReference>
<reference evidence="4 5" key="1">
    <citation type="submission" date="2018-12" db="EMBL/GenBank/DDBJ databases">
        <authorList>
            <person name="Sun L."/>
            <person name="Chen Z."/>
        </authorList>
    </citation>
    <scope>NUCLEOTIDE SEQUENCE [LARGE SCALE GENOMIC DNA]</scope>
    <source>
        <strain evidence="4 5">DSM 15890</strain>
    </source>
</reference>
<evidence type="ECO:0000256" key="1">
    <source>
        <dbReference type="ARBA" id="ARBA00023125"/>
    </source>
</evidence>
<dbReference type="Gene3D" id="1.10.357.10">
    <property type="entry name" value="Tetracycline Repressor, domain 2"/>
    <property type="match status" value="1"/>
</dbReference>
<dbReference type="PROSITE" id="PS50977">
    <property type="entry name" value="HTH_TETR_2"/>
    <property type="match status" value="1"/>
</dbReference>
<dbReference type="RefSeq" id="WP_127191017.1">
    <property type="nucleotide sequence ID" value="NZ_RZNY01000003.1"/>
</dbReference>
<dbReference type="PANTHER" id="PTHR43479">
    <property type="entry name" value="ACREF/ENVCD OPERON REPRESSOR-RELATED"/>
    <property type="match status" value="1"/>
</dbReference>
<feature type="domain" description="HTH tetR-type" evidence="3">
    <location>
        <begin position="14"/>
        <end position="73"/>
    </location>
</feature>
<feature type="DNA-binding region" description="H-T-H motif" evidence="2">
    <location>
        <begin position="36"/>
        <end position="55"/>
    </location>
</feature>
<dbReference type="SUPFAM" id="SSF46689">
    <property type="entry name" value="Homeodomain-like"/>
    <property type="match status" value="1"/>
</dbReference>
<dbReference type="InterPro" id="IPR050624">
    <property type="entry name" value="HTH-type_Tx_Regulator"/>
</dbReference>
<dbReference type="EMBL" id="RZNY01000003">
    <property type="protein sequence ID" value="RUT47978.1"/>
    <property type="molecule type" value="Genomic_DNA"/>
</dbReference>
<gene>
    <name evidence="4" type="ORF">EJP82_05420</name>
</gene>
<dbReference type="PANTHER" id="PTHR43479:SF11">
    <property type="entry name" value="ACREF_ENVCD OPERON REPRESSOR-RELATED"/>
    <property type="match status" value="1"/>
</dbReference>
<dbReference type="GO" id="GO:0003677">
    <property type="term" value="F:DNA binding"/>
    <property type="evidence" value="ECO:0007669"/>
    <property type="project" value="UniProtKB-UniRule"/>
</dbReference>
<evidence type="ECO:0000313" key="4">
    <source>
        <dbReference type="EMBL" id="RUT47978.1"/>
    </source>
</evidence>
<dbReference type="InterPro" id="IPR009057">
    <property type="entry name" value="Homeodomain-like_sf"/>
</dbReference>
<dbReference type="Pfam" id="PF00440">
    <property type="entry name" value="TetR_N"/>
    <property type="match status" value="1"/>
</dbReference>
<name>A0A3S1DV02_9BACL</name>
<dbReference type="OrthoDB" id="2720430at2"/>
<keyword evidence="5" id="KW-1185">Reference proteome</keyword>
<evidence type="ECO:0000259" key="3">
    <source>
        <dbReference type="PROSITE" id="PS50977"/>
    </source>
</evidence>
<sequence length="204" mass="23130">MTPRTREQNEEIRRIRMTQIVKSAADVYLDKGMLMEIRDVALEAGLGYGTVYHYYKNKNDLLHDLLWQAMDRAAEWMYGVAKQGNSNPCEFKDTVVSLMECWAEDHALYLLCKMSIDDFRSLSGEQAESLVTAYQEKVFIPLASLIAHETSLPLLNAKKRAQMLLASLIGCALPSLRVGSLQEDAKDIADFLLEGLIQRKKVQI</sequence>
<comment type="caution">
    <text evidence="4">The sequence shown here is derived from an EMBL/GenBank/DDBJ whole genome shotgun (WGS) entry which is preliminary data.</text>
</comment>
<evidence type="ECO:0000256" key="2">
    <source>
        <dbReference type="PROSITE-ProRule" id="PRU00335"/>
    </source>
</evidence>